<evidence type="ECO:0000313" key="3">
    <source>
        <dbReference type="Proteomes" id="UP000324222"/>
    </source>
</evidence>
<keyword evidence="3" id="KW-1185">Reference proteome</keyword>
<dbReference type="AlphaFoldDB" id="A0A5B7K7B8"/>
<comment type="caution">
    <text evidence="2">The sequence shown here is derived from an EMBL/GenBank/DDBJ whole genome shotgun (WGS) entry which is preliminary data.</text>
</comment>
<evidence type="ECO:0000256" key="1">
    <source>
        <dbReference type="SAM" id="MobiDB-lite"/>
    </source>
</evidence>
<gene>
    <name evidence="2" type="ORF">E2C01_100163</name>
</gene>
<reference evidence="2 3" key="1">
    <citation type="submission" date="2019-05" db="EMBL/GenBank/DDBJ databases">
        <title>Another draft genome of Portunus trituberculatus and its Hox gene families provides insights of decapod evolution.</title>
        <authorList>
            <person name="Jeong J.-H."/>
            <person name="Song I."/>
            <person name="Kim S."/>
            <person name="Choi T."/>
            <person name="Kim D."/>
            <person name="Ryu S."/>
            <person name="Kim W."/>
        </authorList>
    </citation>
    <scope>NUCLEOTIDE SEQUENCE [LARGE SCALE GENOMIC DNA]</scope>
    <source>
        <tissue evidence="2">Muscle</tissue>
    </source>
</reference>
<sequence>MRPTPASSPGLPHATTDKDIHSAPSHFDTTTHSLEIHLTITWTV</sequence>
<proteinExistence type="predicted"/>
<feature type="region of interest" description="Disordered" evidence="1">
    <location>
        <begin position="1"/>
        <end position="28"/>
    </location>
</feature>
<protein>
    <submittedName>
        <fullName evidence="2">Uncharacterized protein</fullName>
    </submittedName>
</protein>
<evidence type="ECO:0000313" key="2">
    <source>
        <dbReference type="EMBL" id="MPD04473.1"/>
    </source>
</evidence>
<dbReference type="Proteomes" id="UP000324222">
    <property type="component" value="Unassembled WGS sequence"/>
</dbReference>
<accession>A0A5B7K7B8</accession>
<name>A0A5B7K7B8_PORTR</name>
<dbReference type="EMBL" id="VSRR010141168">
    <property type="protein sequence ID" value="MPD04473.1"/>
    <property type="molecule type" value="Genomic_DNA"/>
</dbReference>
<organism evidence="2 3">
    <name type="scientific">Portunus trituberculatus</name>
    <name type="common">Swimming crab</name>
    <name type="synonym">Neptunus trituberculatus</name>
    <dbReference type="NCBI Taxonomy" id="210409"/>
    <lineage>
        <taxon>Eukaryota</taxon>
        <taxon>Metazoa</taxon>
        <taxon>Ecdysozoa</taxon>
        <taxon>Arthropoda</taxon>
        <taxon>Crustacea</taxon>
        <taxon>Multicrustacea</taxon>
        <taxon>Malacostraca</taxon>
        <taxon>Eumalacostraca</taxon>
        <taxon>Eucarida</taxon>
        <taxon>Decapoda</taxon>
        <taxon>Pleocyemata</taxon>
        <taxon>Brachyura</taxon>
        <taxon>Eubrachyura</taxon>
        <taxon>Portunoidea</taxon>
        <taxon>Portunidae</taxon>
        <taxon>Portuninae</taxon>
        <taxon>Portunus</taxon>
    </lineage>
</organism>